<evidence type="ECO:0008006" key="5">
    <source>
        <dbReference type="Google" id="ProtNLM"/>
    </source>
</evidence>
<sequence length="341" mass="36511">MRTVWIGGRAHQAPPMTTVRQAVPAVAQAVPAPDRAARRIAGVLAILLTLVIAVAFRGSWTAHSDAARANHFDTHGAWLYPFAPDGLIVLALISAVVLRHRFWPRVYCLFVVALFTMTSYVVNHLHGRGAFEVHPGTEVLVTPLAPQVTGLIAFQLVGAIAFGSHILMHVFRHLYPQALATGEPPVVVDQESVDDRQEDVAPPVAQPEPALAQVPPAPPMSAEEKAAREYGASLDRREPISERALSEVFGISRRAAASIVVTVISERYIAYIASGGEALTVEDLVTQFGISQARAGEVLAQAEPAVAHHEPTAPERQLHLVPLKAVNGQPYAQTALGAGDV</sequence>
<comment type="caution">
    <text evidence="3">The sequence shown here is derived from an EMBL/GenBank/DDBJ whole genome shotgun (WGS) entry which is preliminary data.</text>
</comment>
<keyword evidence="2" id="KW-0472">Membrane</keyword>
<proteinExistence type="predicted"/>
<evidence type="ECO:0000256" key="2">
    <source>
        <dbReference type="SAM" id="Phobius"/>
    </source>
</evidence>
<feature type="transmembrane region" description="Helical" evidence="2">
    <location>
        <begin position="145"/>
        <end position="167"/>
    </location>
</feature>
<dbReference type="AlphaFoldDB" id="A0A7W0CUI1"/>
<evidence type="ECO:0000313" key="4">
    <source>
        <dbReference type="Proteomes" id="UP000530928"/>
    </source>
</evidence>
<evidence type="ECO:0000256" key="1">
    <source>
        <dbReference type="SAM" id="MobiDB-lite"/>
    </source>
</evidence>
<evidence type="ECO:0000313" key="3">
    <source>
        <dbReference type="EMBL" id="MBA2897410.1"/>
    </source>
</evidence>
<dbReference type="RefSeq" id="WP_181616117.1">
    <property type="nucleotide sequence ID" value="NZ_BAABAM010000013.1"/>
</dbReference>
<gene>
    <name evidence="3" type="ORF">HNR30_008808</name>
</gene>
<reference evidence="3 4" key="1">
    <citation type="submission" date="2020-07" db="EMBL/GenBank/DDBJ databases">
        <title>Genomic Encyclopedia of Type Strains, Phase IV (KMG-IV): sequencing the most valuable type-strain genomes for metagenomic binning, comparative biology and taxonomic classification.</title>
        <authorList>
            <person name="Goeker M."/>
        </authorList>
    </citation>
    <scope>NUCLEOTIDE SEQUENCE [LARGE SCALE GENOMIC DNA]</scope>
    <source>
        <strain evidence="3 4">DSM 45533</strain>
    </source>
</reference>
<keyword evidence="2" id="KW-0812">Transmembrane</keyword>
<protein>
    <recommendedName>
        <fullName evidence="5">DUF2637 domain-containing protein</fullName>
    </recommendedName>
</protein>
<dbReference type="EMBL" id="JACDUR010000011">
    <property type="protein sequence ID" value="MBA2897410.1"/>
    <property type="molecule type" value="Genomic_DNA"/>
</dbReference>
<keyword evidence="4" id="KW-1185">Reference proteome</keyword>
<feature type="transmembrane region" description="Helical" evidence="2">
    <location>
        <begin position="106"/>
        <end position="125"/>
    </location>
</feature>
<name>A0A7W0CUI1_9ACTN</name>
<feature type="transmembrane region" description="Helical" evidence="2">
    <location>
        <begin position="78"/>
        <end position="99"/>
    </location>
</feature>
<feature type="region of interest" description="Disordered" evidence="1">
    <location>
        <begin position="191"/>
        <end position="228"/>
    </location>
</feature>
<feature type="transmembrane region" description="Helical" evidence="2">
    <location>
        <begin position="40"/>
        <end position="58"/>
    </location>
</feature>
<keyword evidence="2" id="KW-1133">Transmembrane helix</keyword>
<accession>A0A7W0CUI1</accession>
<organism evidence="3 4">
    <name type="scientific">Nonomuraea soli</name>
    <dbReference type="NCBI Taxonomy" id="1032476"/>
    <lineage>
        <taxon>Bacteria</taxon>
        <taxon>Bacillati</taxon>
        <taxon>Actinomycetota</taxon>
        <taxon>Actinomycetes</taxon>
        <taxon>Streptosporangiales</taxon>
        <taxon>Streptosporangiaceae</taxon>
        <taxon>Nonomuraea</taxon>
    </lineage>
</organism>
<dbReference type="Proteomes" id="UP000530928">
    <property type="component" value="Unassembled WGS sequence"/>
</dbReference>